<keyword evidence="1" id="KW-0175">Coiled coil</keyword>
<feature type="coiled-coil region" evidence="1">
    <location>
        <begin position="31"/>
        <end position="58"/>
    </location>
</feature>
<dbReference type="Proteomes" id="UP000198889">
    <property type="component" value="Unassembled WGS sequence"/>
</dbReference>
<sequence>MAIDDDLFPSTTPALKPAGHVVGSDISALSETEIEERIGQLSAEIERLTRTLEAKRASRSAAETFFKR</sequence>
<reference evidence="3" key="1">
    <citation type="submission" date="2016-10" db="EMBL/GenBank/DDBJ databases">
        <authorList>
            <person name="Varghese N."/>
            <person name="Submissions S."/>
        </authorList>
    </citation>
    <scope>NUCLEOTIDE SEQUENCE [LARGE SCALE GENOMIC DNA]</scope>
    <source>
        <strain evidence="3">CGMCC 1.1761</strain>
    </source>
</reference>
<evidence type="ECO:0000256" key="1">
    <source>
        <dbReference type="SAM" id="Coils"/>
    </source>
</evidence>
<keyword evidence="3" id="KW-1185">Reference proteome</keyword>
<name>A0A1G4TW44_9HYPH</name>
<organism evidence="2 3">
    <name type="scientific">Ancylobacter rudongensis</name>
    <dbReference type="NCBI Taxonomy" id="177413"/>
    <lineage>
        <taxon>Bacteria</taxon>
        <taxon>Pseudomonadati</taxon>
        <taxon>Pseudomonadota</taxon>
        <taxon>Alphaproteobacteria</taxon>
        <taxon>Hyphomicrobiales</taxon>
        <taxon>Xanthobacteraceae</taxon>
        <taxon>Ancylobacter</taxon>
    </lineage>
</organism>
<dbReference type="AlphaFoldDB" id="A0A1G4TW44"/>
<evidence type="ECO:0000313" key="2">
    <source>
        <dbReference type="EMBL" id="SCW85622.1"/>
    </source>
</evidence>
<dbReference type="EMBL" id="FMTP01000005">
    <property type="protein sequence ID" value="SCW85622.1"/>
    <property type="molecule type" value="Genomic_DNA"/>
</dbReference>
<dbReference type="RefSeq" id="WP_091441619.1">
    <property type="nucleotide sequence ID" value="NZ_FMTP01000005.1"/>
</dbReference>
<gene>
    <name evidence="2" type="ORF">SAMN05660859_3222</name>
</gene>
<evidence type="ECO:0000313" key="3">
    <source>
        <dbReference type="Proteomes" id="UP000198889"/>
    </source>
</evidence>
<proteinExistence type="predicted"/>
<dbReference type="STRING" id="177413.SAMN05660859_3222"/>
<protein>
    <submittedName>
        <fullName evidence="2">Uncharacterized small protein, DUF1192 family</fullName>
    </submittedName>
</protein>
<dbReference type="Pfam" id="PF06698">
    <property type="entry name" value="DUF1192"/>
    <property type="match status" value="1"/>
</dbReference>
<dbReference type="InterPro" id="IPR009579">
    <property type="entry name" value="DUF1192"/>
</dbReference>
<accession>A0A1G4TW44</accession>